<evidence type="ECO:0000256" key="9">
    <source>
        <dbReference type="ARBA" id="ARBA00022614"/>
    </source>
</evidence>
<proteinExistence type="inferred from homology"/>
<evidence type="ECO:0000256" key="20">
    <source>
        <dbReference type="ARBA" id="ARBA00023180"/>
    </source>
</evidence>
<dbReference type="SMART" id="SM00220">
    <property type="entry name" value="S_TKc"/>
    <property type="match status" value="1"/>
</dbReference>
<evidence type="ECO:0000256" key="7">
    <source>
        <dbReference type="ARBA" id="ARBA00022527"/>
    </source>
</evidence>
<dbReference type="AlphaFoldDB" id="A0ABC9ELX1"/>
<evidence type="ECO:0000256" key="15">
    <source>
        <dbReference type="ARBA" id="ARBA00022777"/>
    </source>
</evidence>
<dbReference type="PROSITE" id="PS50011">
    <property type="entry name" value="PROTEIN_KINASE_DOM"/>
    <property type="match status" value="1"/>
</dbReference>
<gene>
    <name evidence="29" type="ORF">URODEC1_LOCUS96651</name>
</gene>
<comment type="similarity">
    <text evidence="4">Belongs to the protein kinase superfamily. Ser/Thr protein kinase family.</text>
</comment>
<evidence type="ECO:0000313" key="29">
    <source>
        <dbReference type="EMBL" id="CAL5059470.1"/>
    </source>
</evidence>
<dbReference type="FunFam" id="3.80.10.10:FF:000095">
    <property type="entry name" value="LRR receptor-like serine/threonine-protein kinase GSO1"/>
    <property type="match status" value="1"/>
</dbReference>
<dbReference type="Pfam" id="PF23598">
    <property type="entry name" value="LRR_14"/>
    <property type="match status" value="1"/>
</dbReference>
<keyword evidence="10" id="KW-0808">Transferase</keyword>
<comment type="function">
    <text evidence="23">Receptor kinase that detects X.oryzae pv. oryzae protein Ax21 to promote innate immunity. Following X.oryzae pv. oryzae protein Ax21 detection, undergoes cleavage, releasing the processed protein kinase Xa21 chain.</text>
</comment>
<keyword evidence="6" id="KW-1003">Cell membrane</keyword>
<evidence type="ECO:0000256" key="16">
    <source>
        <dbReference type="ARBA" id="ARBA00022840"/>
    </source>
</evidence>
<dbReference type="FunFam" id="3.80.10.10:FF:000288">
    <property type="entry name" value="LRR receptor-like serine/threonine-protein kinase EFR"/>
    <property type="match status" value="1"/>
</dbReference>
<dbReference type="GO" id="GO:0004674">
    <property type="term" value="F:protein serine/threonine kinase activity"/>
    <property type="evidence" value="ECO:0007669"/>
    <property type="project" value="UniProtKB-KW"/>
</dbReference>
<dbReference type="SMART" id="SM00369">
    <property type="entry name" value="LRR_TYP"/>
    <property type="match status" value="9"/>
</dbReference>
<keyword evidence="19" id="KW-0675">Receptor</keyword>
<dbReference type="InterPro" id="IPR003591">
    <property type="entry name" value="Leu-rich_rpt_typical-subtyp"/>
</dbReference>
<evidence type="ECO:0000256" key="14">
    <source>
        <dbReference type="ARBA" id="ARBA00022741"/>
    </source>
</evidence>
<dbReference type="InterPro" id="IPR000719">
    <property type="entry name" value="Prot_kinase_dom"/>
</dbReference>
<evidence type="ECO:0000256" key="21">
    <source>
        <dbReference type="ARBA" id="ARBA00047899"/>
    </source>
</evidence>
<evidence type="ECO:0000256" key="22">
    <source>
        <dbReference type="ARBA" id="ARBA00048679"/>
    </source>
</evidence>
<evidence type="ECO:0000256" key="3">
    <source>
        <dbReference type="ARBA" id="ARBA00004479"/>
    </source>
</evidence>
<keyword evidence="15" id="KW-0418">Kinase</keyword>
<evidence type="ECO:0000256" key="12">
    <source>
        <dbReference type="ARBA" id="ARBA00022729"/>
    </source>
</evidence>
<evidence type="ECO:0000256" key="8">
    <source>
        <dbReference type="ARBA" id="ARBA00022553"/>
    </source>
</evidence>
<evidence type="ECO:0000256" key="19">
    <source>
        <dbReference type="ARBA" id="ARBA00023170"/>
    </source>
</evidence>
<evidence type="ECO:0000256" key="24">
    <source>
        <dbReference type="ARBA" id="ARBA00056628"/>
    </source>
</evidence>
<dbReference type="InterPro" id="IPR011009">
    <property type="entry name" value="Kinase-like_dom_sf"/>
</dbReference>
<evidence type="ECO:0000256" key="11">
    <source>
        <dbReference type="ARBA" id="ARBA00022692"/>
    </source>
</evidence>
<keyword evidence="20" id="KW-0325">Glycoprotein</keyword>
<evidence type="ECO:0000256" key="27">
    <source>
        <dbReference type="SAM" id="Phobius"/>
    </source>
</evidence>
<dbReference type="InterPro" id="IPR032675">
    <property type="entry name" value="LRR_dom_sf"/>
</dbReference>
<dbReference type="PANTHER" id="PTHR27008:SF596">
    <property type="entry name" value="OS02G0215500 PROTEIN"/>
    <property type="match status" value="1"/>
</dbReference>
<comment type="catalytic activity">
    <reaction evidence="21">
        <text>L-threonyl-[protein] + ATP = O-phospho-L-threonyl-[protein] + ADP + H(+)</text>
        <dbReference type="Rhea" id="RHEA:46608"/>
        <dbReference type="Rhea" id="RHEA-COMP:11060"/>
        <dbReference type="Rhea" id="RHEA-COMP:11605"/>
        <dbReference type="ChEBI" id="CHEBI:15378"/>
        <dbReference type="ChEBI" id="CHEBI:30013"/>
        <dbReference type="ChEBI" id="CHEBI:30616"/>
        <dbReference type="ChEBI" id="CHEBI:61977"/>
        <dbReference type="ChEBI" id="CHEBI:456216"/>
        <dbReference type="EC" id="2.7.11.1"/>
    </reaction>
</comment>
<dbReference type="EC" id="2.7.11.1" evidence="5"/>
<dbReference type="PROSITE" id="PS00108">
    <property type="entry name" value="PROTEIN_KINASE_ST"/>
    <property type="match status" value="1"/>
</dbReference>
<dbReference type="InterPro" id="IPR055414">
    <property type="entry name" value="LRR_R13L4/SHOC2-like"/>
</dbReference>
<keyword evidence="30" id="KW-1185">Reference proteome</keyword>
<feature type="domain" description="Protein kinase" evidence="28">
    <location>
        <begin position="851"/>
        <end position="1118"/>
    </location>
</feature>
<evidence type="ECO:0000256" key="6">
    <source>
        <dbReference type="ARBA" id="ARBA00022475"/>
    </source>
</evidence>
<evidence type="ECO:0000256" key="4">
    <source>
        <dbReference type="ARBA" id="ARBA00008684"/>
    </source>
</evidence>
<evidence type="ECO:0000256" key="10">
    <source>
        <dbReference type="ARBA" id="ARBA00022679"/>
    </source>
</evidence>
<evidence type="ECO:0000313" key="30">
    <source>
        <dbReference type="Proteomes" id="UP001497457"/>
    </source>
</evidence>
<sequence>MLKQTQKTSLPCSRAPLAAMLLFHRLFLLIFVSLEYSGCYMALASVSIPATSTSNTTDHLALISFKSLVTSDPKQALVSWGNQSIPICQWRGVTCGRRGLRRGRVVALNLAELGLIGRMSPALGNLTYMRWLSLESNHFDGILPPELGNLQELTDLNLGNNTIGGEIPLALSSCTSLVNISLYGNKLQGAIPSKFSSLHNLKVLSLGQNRLTGTFPPEFGSLMNLELLSLEYNNLTGEIPDEIGNLVNLIKLGLGYNQFLGAIPASLGNLSALTILSMYSNNLIGSIPPLQDMSSLNVLRLGKNNLTGNIPSWMGNLSSLREIDLYQNGLVGQIPESLGNLELLTTLALSVNNLVGSIPQALGNIRSLKNLYLAYNMLQGELPLRLFNISSLEIFDVSNNFLNGSFPPDITSNLPKLKAFGIMFNGFHGMIPPSLCNNSMLVILQTSYNFLSGTIPQCLGLHQQSLYSATFSANQFHATKDADWAFLSSLTNSTNLTMLDISDNNFQGALPHSVGNLSKHLLVLDVNHNKITGTIPEGIGNLVNLETLYMKENFLEGSIPSSFSKMSKLNHLSLQNNKLSGSIPVSLGNLTNLAVLTLQDNALGGLIPSTLSSCPLRQLDLSYNNLTGWIPEELFLIPTLSDSMCISHNLLSGRLPSDWSNLQNLAALDFSDNRLYGEIPSSIGELKSLEYINASGNILQGEIPSSLGKLKGLLVVDLSHNNLSGTIPEFLGTLRGLYALNISFNRFEGPVPQDGIFLNATAISLIGDDGLCGGIPQLKLPPCSKSNFRKSSKFVIIVSTGSVIVFIALLVALFTFYYRRRFTKANLQTPFMNKQYMRVSHGELVRATNGFTSENLIGAGSFGSVYKGIMRRNDQQEVIAVKVLNLTRHGASQSFIAECETLRCVRHRNLVKLLTVCSSIDHQGHEFKALVYEFLPNGNLDQWLHNNFLEDGIHKTLDISARLQITIDVAYSLEYLHQHKPLPIIHCDLKPSNVLLDGDLVAHVSDFGLARFLHQDLEQSNSWVSMRGTIGYAAPEYGLGNEVSIQGDVYSYGILLLEMFTGKKPTDSEFGEAFDLRKYVQMALAESAANVIDKNLLQQAPDIEARSTTSHQTREIKISCIASIMQVGISCSEETPMDRAQIGDALKELETIRDKLHKDLLLDECQGIRSIPLKQ</sequence>
<comment type="catalytic activity">
    <reaction evidence="22">
        <text>L-seryl-[protein] + ATP = O-phospho-L-seryl-[protein] + ADP + H(+)</text>
        <dbReference type="Rhea" id="RHEA:17989"/>
        <dbReference type="Rhea" id="RHEA-COMP:9863"/>
        <dbReference type="Rhea" id="RHEA-COMP:11604"/>
        <dbReference type="ChEBI" id="CHEBI:15378"/>
        <dbReference type="ChEBI" id="CHEBI:29999"/>
        <dbReference type="ChEBI" id="CHEBI:30616"/>
        <dbReference type="ChEBI" id="CHEBI:83421"/>
        <dbReference type="ChEBI" id="CHEBI:456216"/>
        <dbReference type="EC" id="2.7.11.1"/>
    </reaction>
</comment>
<keyword evidence="16 26" id="KW-0067">ATP-binding</keyword>
<keyword evidence="13" id="KW-0677">Repeat</keyword>
<evidence type="ECO:0000256" key="25">
    <source>
        <dbReference type="ARBA" id="ARBA00072040"/>
    </source>
</evidence>
<dbReference type="Pfam" id="PF13855">
    <property type="entry name" value="LRR_8"/>
    <property type="match status" value="1"/>
</dbReference>
<protein>
    <recommendedName>
        <fullName evidence="25">Receptor kinase-like protein Xa21</fullName>
        <ecNumber evidence="5">2.7.11.1</ecNumber>
    </recommendedName>
</protein>
<dbReference type="Pfam" id="PF08263">
    <property type="entry name" value="LRRNT_2"/>
    <property type="match status" value="1"/>
</dbReference>
<keyword evidence="14 26" id="KW-0547">Nucleotide-binding</keyword>
<dbReference type="SUPFAM" id="SSF56112">
    <property type="entry name" value="Protein kinase-like (PK-like)"/>
    <property type="match status" value="1"/>
</dbReference>
<dbReference type="Gene3D" id="3.30.200.20">
    <property type="entry name" value="Phosphorylase Kinase, domain 1"/>
    <property type="match status" value="1"/>
</dbReference>
<dbReference type="PROSITE" id="PS00107">
    <property type="entry name" value="PROTEIN_KINASE_ATP"/>
    <property type="match status" value="1"/>
</dbReference>
<dbReference type="SMART" id="SM00365">
    <property type="entry name" value="LRR_SD22"/>
    <property type="match status" value="7"/>
</dbReference>
<evidence type="ECO:0000259" key="28">
    <source>
        <dbReference type="PROSITE" id="PS50011"/>
    </source>
</evidence>
<accession>A0ABC9ELX1</accession>
<dbReference type="SUPFAM" id="SSF52047">
    <property type="entry name" value="RNI-like"/>
    <property type="match status" value="1"/>
</dbReference>
<dbReference type="FunFam" id="3.80.10.10:FF:000627">
    <property type="entry name" value="Probable leucine-rich repeat receptor-like protein kinase At2g33170"/>
    <property type="match status" value="1"/>
</dbReference>
<dbReference type="FunFam" id="1.10.510.10:FF:000358">
    <property type="entry name" value="Putative leucine-rich repeat receptor-like serine/threonine-protein kinase"/>
    <property type="match status" value="1"/>
</dbReference>
<dbReference type="GO" id="GO:0005886">
    <property type="term" value="C:plasma membrane"/>
    <property type="evidence" value="ECO:0007669"/>
    <property type="project" value="UniProtKB-SubCell"/>
</dbReference>
<keyword evidence="12" id="KW-0732">Signal</keyword>
<evidence type="ECO:0000256" key="1">
    <source>
        <dbReference type="ARBA" id="ARBA00004162"/>
    </source>
</evidence>
<dbReference type="InterPro" id="IPR013210">
    <property type="entry name" value="LRR_N_plant-typ"/>
</dbReference>
<evidence type="ECO:0000256" key="17">
    <source>
        <dbReference type="ARBA" id="ARBA00022989"/>
    </source>
</evidence>
<dbReference type="InterPro" id="IPR001245">
    <property type="entry name" value="Ser-Thr/Tyr_kinase_cat_dom"/>
</dbReference>
<name>A0ABC9ELX1_9POAL</name>
<keyword evidence="11 27" id="KW-0812">Transmembrane</keyword>
<dbReference type="PANTHER" id="PTHR27008">
    <property type="entry name" value="OS04G0122200 PROTEIN"/>
    <property type="match status" value="1"/>
</dbReference>
<keyword evidence="17 27" id="KW-1133">Transmembrane helix</keyword>
<evidence type="ECO:0000256" key="5">
    <source>
        <dbReference type="ARBA" id="ARBA00012513"/>
    </source>
</evidence>
<dbReference type="FunFam" id="3.30.200.20:FF:000432">
    <property type="entry name" value="LRR receptor-like serine/threonine-protein kinase EFR"/>
    <property type="match status" value="1"/>
</dbReference>
<comment type="function">
    <text evidence="24">The processed protein kinase Xa21 chain released by protein cleavage after X.oryzae pv. oryzae protein Ax21 detection translocates into the nucleus where it can bind and regulate WRKY62, a transcription factor. Confers resistance to the bacterial pathogen X.oryzae pv. oryzae (Xoo).</text>
</comment>
<keyword evidence="18 27" id="KW-0472">Membrane</keyword>
<evidence type="ECO:0000256" key="2">
    <source>
        <dbReference type="ARBA" id="ARBA00004389"/>
    </source>
</evidence>
<dbReference type="GO" id="GO:0005789">
    <property type="term" value="C:endoplasmic reticulum membrane"/>
    <property type="evidence" value="ECO:0007669"/>
    <property type="project" value="UniProtKB-SubCell"/>
</dbReference>
<dbReference type="EMBL" id="OZ075114">
    <property type="protein sequence ID" value="CAL5059470.1"/>
    <property type="molecule type" value="Genomic_DNA"/>
</dbReference>
<dbReference type="Pfam" id="PF07714">
    <property type="entry name" value="PK_Tyr_Ser-Thr"/>
    <property type="match status" value="1"/>
</dbReference>
<dbReference type="Gene3D" id="3.80.10.10">
    <property type="entry name" value="Ribonuclease Inhibitor"/>
    <property type="match status" value="5"/>
</dbReference>
<keyword evidence="8" id="KW-0597">Phosphoprotein</keyword>
<dbReference type="InterPro" id="IPR001611">
    <property type="entry name" value="Leu-rich_rpt"/>
</dbReference>
<dbReference type="InterPro" id="IPR008271">
    <property type="entry name" value="Ser/Thr_kinase_AS"/>
</dbReference>
<dbReference type="InterPro" id="IPR017441">
    <property type="entry name" value="Protein_kinase_ATP_BS"/>
</dbReference>
<keyword evidence="7" id="KW-0723">Serine/threonine-protein kinase</keyword>
<evidence type="ECO:0000256" key="26">
    <source>
        <dbReference type="PROSITE-ProRule" id="PRU10141"/>
    </source>
</evidence>
<dbReference type="Proteomes" id="UP001497457">
    <property type="component" value="Chromosome 4rd"/>
</dbReference>
<dbReference type="SUPFAM" id="SSF52058">
    <property type="entry name" value="L domain-like"/>
    <property type="match status" value="1"/>
</dbReference>
<keyword evidence="9" id="KW-0433">Leucine-rich repeat</keyword>
<dbReference type="InterPro" id="IPR051809">
    <property type="entry name" value="Plant_receptor-like_S/T_kinase"/>
</dbReference>
<dbReference type="GO" id="GO:0005524">
    <property type="term" value="F:ATP binding"/>
    <property type="evidence" value="ECO:0007669"/>
    <property type="project" value="UniProtKB-UniRule"/>
</dbReference>
<feature type="transmembrane region" description="Helical" evidence="27">
    <location>
        <begin position="794"/>
        <end position="818"/>
    </location>
</feature>
<organism evidence="29 30">
    <name type="scientific">Urochloa decumbens</name>
    <dbReference type="NCBI Taxonomy" id="240449"/>
    <lineage>
        <taxon>Eukaryota</taxon>
        <taxon>Viridiplantae</taxon>
        <taxon>Streptophyta</taxon>
        <taxon>Embryophyta</taxon>
        <taxon>Tracheophyta</taxon>
        <taxon>Spermatophyta</taxon>
        <taxon>Magnoliopsida</taxon>
        <taxon>Liliopsida</taxon>
        <taxon>Poales</taxon>
        <taxon>Poaceae</taxon>
        <taxon>PACMAD clade</taxon>
        <taxon>Panicoideae</taxon>
        <taxon>Panicodae</taxon>
        <taxon>Paniceae</taxon>
        <taxon>Melinidinae</taxon>
        <taxon>Urochloa</taxon>
    </lineage>
</organism>
<feature type="binding site" evidence="26">
    <location>
        <position position="882"/>
    </location>
    <ligand>
        <name>ATP</name>
        <dbReference type="ChEBI" id="CHEBI:30616"/>
    </ligand>
</feature>
<evidence type="ECO:0000256" key="18">
    <source>
        <dbReference type="ARBA" id="ARBA00023136"/>
    </source>
</evidence>
<evidence type="ECO:0000256" key="23">
    <source>
        <dbReference type="ARBA" id="ARBA00054320"/>
    </source>
</evidence>
<dbReference type="Gene3D" id="1.10.510.10">
    <property type="entry name" value="Transferase(Phosphotransferase) domain 1"/>
    <property type="match status" value="1"/>
</dbReference>
<reference evidence="29" key="1">
    <citation type="submission" date="2024-10" db="EMBL/GenBank/DDBJ databases">
        <authorList>
            <person name="Ryan C."/>
        </authorList>
    </citation>
    <scope>NUCLEOTIDE SEQUENCE [LARGE SCALE GENOMIC DNA]</scope>
</reference>
<dbReference type="Pfam" id="PF00560">
    <property type="entry name" value="LRR_1"/>
    <property type="match status" value="9"/>
</dbReference>
<feature type="transmembrane region" description="Helical" evidence="27">
    <location>
        <begin position="21"/>
        <end position="43"/>
    </location>
</feature>
<evidence type="ECO:0000256" key="13">
    <source>
        <dbReference type="ARBA" id="ARBA00022737"/>
    </source>
</evidence>
<comment type="subcellular location">
    <subcellularLocation>
        <location evidence="1">Cell membrane</location>
        <topology evidence="1">Single-pass membrane protein</topology>
    </subcellularLocation>
    <subcellularLocation>
        <location evidence="2">Endoplasmic reticulum membrane</location>
        <topology evidence="2">Single-pass membrane protein</topology>
    </subcellularLocation>
    <subcellularLocation>
        <location evidence="3">Membrane</location>
        <topology evidence="3">Single-pass type I membrane protein</topology>
    </subcellularLocation>
</comment>